<evidence type="ECO:0000313" key="10">
    <source>
        <dbReference type="Proteomes" id="UP000494165"/>
    </source>
</evidence>
<dbReference type="InterPro" id="IPR000330">
    <property type="entry name" value="SNF2_N"/>
</dbReference>
<dbReference type="GO" id="GO:0006974">
    <property type="term" value="P:DNA damage response"/>
    <property type="evidence" value="ECO:0007669"/>
    <property type="project" value="TreeGrafter"/>
</dbReference>
<evidence type="ECO:0000313" key="9">
    <source>
        <dbReference type="EMBL" id="CAB3388447.1"/>
    </source>
</evidence>
<gene>
    <name evidence="9" type="ORF">CLODIP_2_CD14733</name>
</gene>
<sequence>MPKVKTKPVKLSERLAGGAAAASTSRRSSASKADEQCPAGMQEFLDDSEFYVSVKVDEGAVNGALHPLGTFQLRLVEPLDADLLEKVSELWLYVSAIPGRSIVYAEWLEEKVKQAVFYRVDEESDLTFLADEKPGKIVCFTLTGEKTDLSVLSVKVSVHDSFVSSDDPSSVGQGSSSVRHLVGHFFNLEMPQIAFHKAGKESMRNIHLLYDSIKQHHAQQHLPQTQVQNPLLQVSLRPYQMQSVRWMLLREGLSSSDEASRELHPLFRDLGRRLFFNPYLGTLARERPVAKPPTPGGILADEMGLGKTVEVLACILAHPCTHLQDQDDALEIQDVEEAFIPVMPAERQERKDCEKFMVKTIDGVFIRKPKRTLPSVEDEELTKDDESSQSSSGRKRSLEGEQGDDDSPDRKRVRFCPKVSFIPSKKFVKDASTDKEPSRPIIKPFEKPQNLPLTDKEVKALTNISRRKAREEAYLKSLAEFSGVKHLQRKSRGAGLFDSTEIERKSMFECVCGVVADAALDDNSETKVKCAECGLVQHRKCVRFVGNASLYHCPHCNVRRPLLKVKTTLIVAPDAISQQWMHELEKLVSKDSLKVKFYNGVYMDGYHQPSSLAKYDVLVTSYEVLNKELDYVDLPHCNAAGGRRFRNAKRYSALPSPLVCVHWWRVCLDEAQMVECTTTKSAEMALRLTAVHRWCITGTPVQHSLQDLFGLVLFLGVDPYCVDKWWQVLVQGPFLAGDPEPLCRLICPLMWRTLKVDVLEQIQLPPQTEQVHWVNFSPVEEHFYRRQHVECANAVLERLAQHATLEVRLQTLDKEALDKLLRPLLHLRQACCHPQAVTGRSSIATNKNVNRTITMKELLTNLINRARSECEESLRVIISSLNGMAGLELIQGHWKQAAQHYREVLSLVEENKEQIKSDKLQRIHTLCNLQEVLDAERDGVVRTESERDLATDAKSLETEYLAKFITLVENAKQALEPLSAKVGQLEEGLELDEAWWSSVLTLVASLDEEEEVVERVRQAIEGVSKKTPKDLKKKIQQFKNLATMEATLLQTTEAMVNEHKRVLDEMHRLEVQDPQVLVNEAVDCHLRTIVSDQAKSKSRCSLCKVSDKFKDYEKVLFREVTTKDNYEHLELDDVRIFGQLQTIVWAAGDTERVLKTLLSYAKLKNADETWLKDGATHLKVIEAKKKEFKSLRFLWSQINDYVSAVDELNMCKLRFRVRMENEPVVKQQARKKGANLSSNLQNRVEHIHVIEPHEVEPQVLRLTLERSEGERGLRRRKGQLHYLLNLEQNDIASDGADNPETCPICARTLGKQWTVLVCGHCFCVECLEEVKRRRANKRSVGCAVCREETALGEVSYVNTLMQPELEARKQSQVDAEPQPTSLADLKKLGYSAKAGAVVRAAKAILNANPADKILVFSAWTSMLDVLQRALTENNISCAQVGSGKKFQEAIDLFKDAQKKVTVLLLPVARGSKGLNLTEARHVFLIEPILNPASELQALGRVHRIGQDKETEVHRFLVRGTVEERLHAVLSHAKGQEEPLTLRDLYDMFASKNSANPAAESEPEEQDQLN</sequence>
<evidence type="ECO:0000259" key="8">
    <source>
        <dbReference type="PROSITE" id="PS51194"/>
    </source>
</evidence>
<dbReference type="Pfam" id="PF00097">
    <property type="entry name" value="zf-C3HC4"/>
    <property type="match status" value="1"/>
</dbReference>
<dbReference type="Pfam" id="PF21324">
    <property type="entry name" value="SHPRH_helical-2nd"/>
    <property type="match status" value="1"/>
</dbReference>
<dbReference type="SUPFAM" id="SSF52540">
    <property type="entry name" value="P-loop containing nucleoside triphosphate hydrolases"/>
    <property type="match status" value="2"/>
</dbReference>
<dbReference type="Gene3D" id="3.40.50.300">
    <property type="entry name" value="P-loop containing nucleotide triphosphate hydrolases"/>
    <property type="match status" value="2"/>
</dbReference>
<keyword evidence="2 5" id="KW-0863">Zinc-finger</keyword>
<dbReference type="InterPro" id="IPR017907">
    <property type="entry name" value="Znf_RING_CS"/>
</dbReference>
<dbReference type="PROSITE" id="PS50089">
    <property type="entry name" value="ZF_RING_2"/>
    <property type="match status" value="1"/>
</dbReference>
<dbReference type="OrthoDB" id="423559at2759"/>
<keyword evidence="4" id="KW-0862">Zinc</keyword>
<dbReference type="PANTHER" id="PTHR45865">
    <property type="entry name" value="E3 UBIQUITIN-PROTEIN LIGASE SHPRH FAMILY MEMBER"/>
    <property type="match status" value="1"/>
</dbReference>
<keyword evidence="10" id="KW-1185">Reference proteome</keyword>
<proteinExistence type="predicted"/>
<dbReference type="Gene3D" id="3.30.40.10">
    <property type="entry name" value="Zinc/RING finger domain, C3HC4 (zinc finger)"/>
    <property type="match status" value="2"/>
</dbReference>
<dbReference type="GO" id="GO:0005634">
    <property type="term" value="C:nucleus"/>
    <property type="evidence" value="ECO:0007669"/>
    <property type="project" value="TreeGrafter"/>
</dbReference>
<dbReference type="Pfam" id="PF21325">
    <property type="entry name" value="SHPRH_helical-1st"/>
    <property type="match status" value="1"/>
</dbReference>
<dbReference type="SMART" id="SM00490">
    <property type="entry name" value="HELICc"/>
    <property type="match status" value="1"/>
</dbReference>
<reference evidence="9 10" key="1">
    <citation type="submission" date="2020-04" db="EMBL/GenBank/DDBJ databases">
        <authorList>
            <person name="Alioto T."/>
            <person name="Alioto T."/>
            <person name="Gomez Garrido J."/>
        </authorList>
    </citation>
    <scope>NUCLEOTIDE SEQUENCE [LARGE SCALE GENOMIC DNA]</scope>
</reference>
<name>A0A8S1E6V3_9INSE</name>
<dbReference type="InterPro" id="IPR048686">
    <property type="entry name" value="SHPRH_helical_1st"/>
</dbReference>
<dbReference type="InterPro" id="IPR038718">
    <property type="entry name" value="SNF2-like_sf"/>
</dbReference>
<feature type="domain" description="RING-type" evidence="7">
    <location>
        <begin position="1302"/>
        <end position="1346"/>
    </location>
</feature>
<dbReference type="InterPro" id="IPR013083">
    <property type="entry name" value="Znf_RING/FYVE/PHD"/>
</dbReference>
<dbReference type="GO" id="GO:0008270">
    <property type="term" value="F:zinc ion binding"/>
    <property type="evidence" value="ECO:0007669"/>
    <property type="project" value="UniProtKB-KW"/>
</dbReference>
<dbReference type="EMBL" id="CADEPI010000785">
    <property type="protein sequence ID" value="CAB3388447.1"/>
    <property type="molecule type" value="Genomic_DNA"/>
</dbReference>
<dbReference type="SUPFAM" id="SSF57903">
    <property type="entry name" value="FYVE/PHD zinc finger"/>
    <property type="match status" value="1"/>
</dbReference>
<dbReference type="InterPro" id="IPR018957">
    <property type="entry name" value="Znf_C3HC4_RING-type"/>
</dbReference>
<dbReference type="InterPro" id="IPR052583">
    <property type="entry name" value="ATP-helicase/E3_Ub-Ligase"/>
</dbReference>
<dbReference type="SUPFAM" id="SSF57850">
    <property type="entry name" value="RING/U-box"/>
    <property type="match status" value="1"/>
</dbReference>
<organism evidence="9 10">
    <name type="scientific">Cloeon dipterum</name>
    <dbReference type="NCBI Taxonomy" id="197152"/>
    <lineage>
        <taxon>Eukaryota</taxon>
        <taxon>Metazoa</taxon>
        <taxon>Ecdysozoa</taxon>
        <taxon>Arthropoda</taxon>
        <taxon>Hexapoda</taxon>
        <taxon>Insecta</taxon>
        <taxon>Pterygota</taxon>
        <taxon>Palaeoptera</taxon>
        <taxon>Ephemeroptera</taxon>
        <taxon>Pisciforma</taxon>
        <taxon>Baetidae</taxon>
        <taxon>Cloeon</taxon>
    </lineage>
</organism>
<dbReference type="InterPro" id="IPR011011">
    <property type="entry name" value="Znf_FYVE_PHD"/>
</dbReference>
<evidence type="ECO:0000256" key="6">
    <source>
        <dbReference type="SAM" id="MobiDB-lite"/>
    </source>
</evidence>
<dbReference type="InterPro" id="IPR027417">
    <property type="entry name" value="P-loop_NTPase"/>
</dbReference>
<dbReference type="Pfam" id="PF00176">
    <property type="entry name" value="SNF2-rel_dom"/>
    <property type="match status" value="1"/>
</dbReference>
<dbReference type="GO" id="GO:0005524">
    <property type="term" value="F:ATP binding"/>
    <property type="evidence" value="ECO:0007669"/>
    <property type="project" value="InterPro"/>
</dbReference>
<dbReference type="GO" id="GO:0061630">
    <property type="term" value="F:ubiquitin protein ligase activity"/>
    <property type="evidence" value="ECO:0007669"/>
    <property type="project" value="TreeGrafter"/>
</dbReference>
<comment type="caution">
    <text evidence="9">The sequence shown here is derived from an EMBL/GenBank/DDBJ whole genome shotgun (WGS) entry which is preliminary data.</text>
</comment>
<dbReference type="CDD" id="cd18793">
    <property type="entry name" value="SF2_C_SNF"/>
    <property type="match status" value="1"/>
</dbReference>
<evidence type="ECO:0000256" key="5">
    <source>
        <dbReference type="PROSITE-ProRule" id="PRU00175"/>
    </source>
</evidence>
<dbReference type="InterPro" id="IPR014001">
    <property type="entry name" value="Helicase_ATP-bd"/>
</dbReference>
<dbReference type="InterPro" id="IPR049730">
    <property type="entry name" value="SNF2/RAD54-like_C"/>
</dbReference>
<evidence type="ECO:0000256" key="1">
    <source>
        <dbReference type="ARBA" id="ARBA00022723"/>
    </source>
</evidence>
<dbReference type="InterPro" id="IPR001841">
    <property type="entry name" value="Znf_RING"/>
</dbReference>
<dbReference type="Proteomes" id="UP000494165">
    <property type="component" value="Unassembled WGS sequence"/>
</dbReference>
<keyword evidence="1" id="KW-0479">Metal-binding</keyword>
<evidence type="ECO:0000256" key="2">
    <source>
        <dbReference type="ARBA" id="ARBA00022771"/>
    </source>
</evidence>
<dbReference type="SMART" id="SM00184">
    <property type="entry name" value="RING"/>
    <property type="match status" value="1"/>
</dbReference>
<dbReference type="CDD" id="cd18070">
    <property type="entry name" value="DEXQc_SHPRH"/>
    <property type="match status" value="1"/>
</dbReference>
<feature type="region of interest" description="Disordered" evidence="6">
    <location>
        <begin position="375"/>
        <end position="411"/>
    </location>
</feature>
<dbReference type="GO" id="GO:0016787">
    <property type="term" value="F:hydrolase activity"/>
    <property type="evidence" value="ECO:0007669"/>
    <property type="project" value="UniProtKB-KW"/>
</dbReference>
<keyword evidence="3" id="KW-0378">Hydrolase</keyword>
<dbReference type="InterPro" id="IPR048695">
    <property type="entry name" value="SHPRH_helical_2nd"/>
</dbReference>
<accession>A0A8S1E6V3</accession>
<evidence type="ECO:0000256" key="3">
    <source>
        <dbReference type="ARBA" id="ARBA00022801"/>
    </source>
</evidence>
<evidence type="ECO:0000259" key="7">
    <source>
        <dbReference type="PROSITE" id="PS50089"/>
    </source>
</evidence>
<feature type="domain" description="Helicase C-terminal" evidence="8">
    <location>
        <begin position="1396"/>
        <end position="1545"/>
    </location>
</feature>
<evidence type="ECO:0000256" key="4">
    <source>
        <dbReference type="ARBA" id="ARBA00022833"/>
    </source>
</evidence>
<dbReference type="InterPro" id="IPR001650">
    <property type="entry name" value="Helicase_C-like"/>
</dbReference>
<dbReference type="SMART" id="SM00487">
    <property type="entry name" value="DEXDc"/>
    <property type="match status" value="1"/>
</dbReference>
<dbReference type="PROSITE" id="PS00518">
    <property type="entry name" value="ZF_RING_1"/>
    <property type="match status" value="1"/>
</dbReference>
<dbReference type="GO" id="GO:0000209">
    <property type="term" value="P:protein polyubiquitination"/>
    <property type="evidence" value="ECO:0007669"/>
    <property type="project" value="TreeGrafter"/>
</dbReference>
<dbReference type="Pfam" id="PF00271">
    <property type="entry name" value="Helicase_C"/>
    <property type="match status" value="1"/>
</dbReference>
<dbReference type="CDD" id="cd16569">
    <property type="entry name" value="RING-HC_SHPRH-like"/>
    <property type="match status" value="1"/>
</dbReference>
<dbReference type="PANTHER" id="PTHR45865:SF1">
    <property type="entry name" value="E3 UBIQUITIN-PROTEIN LIGASE SHPRH"/>
    <property type="match status" value="1"/>
</dbReference>
<dbReference type="Gene3D" id="3.40.50.10810">
    <property type="entry name" value="Tandem AAA-ATPase domain"/>
    <property type="match status" value="2"/>
</dbReference>
<evidence type="ECO:0008006" key="11">
    <source>
        <dbReference type="Google" id="ProtNLM"/>
    </source>
</evidence>
<dbReference type="PROSITE" id="PS51194">
    <property type="entry name" value="HELICASE_CTER"/>
    <property type="match status" value="1"/>
</dbReference>
<protein>
    <recommendedName>
        <fullName evidence="11">RING-type domain-containing protein</fullName>
    </recommendedName>
</protein>
<dbReference type="FunFam" id="3.40.50.10810:FF:000013">
    <property type="entry name" value="E3 ubiquitin-protein ligase SHPRH isoform X2"/>
    <property type="match status" value="1"/>
</dbReference>